<evidence type="ECO:0000313" key="3">
    <source>
        <dbReference type="Proteomes" id="UP000652761"/>
    </source>
</evidence>
<dbReference type="Proteomes" id="UP000652761">
    <property type="component" value="Unassembled WGS sequence"/>
</dbReference>
<reference evidence="2" key="1">
    <citation type="submission" date="2017-07" db="EMBL/GenBank/DDBJ databases">
        <title>Taro Niue Genome Assembly and Annotation.</title>
        <authorList>
            <person name="Atibalentja N."/>
            <person name="Keating K."/>
            <person name="Fields C.J."/>
        </authorList>
    </citation>
    <scope>NUCLEOTIDE SEQUENCE</scope>
    <source>
        <strain evidence="2">Niue_2</strain>
        <tissue evidence="2">Leaf</tissue>
    </source>
</reference>
<sequence>MGITFRPGIRIAYVATLRNRLSEPVERTPVSRNFEPGARNATPGRVRIAPTPFYGRNGHNFPPGIRIAYVTTLRNRLSEPVERTPVSQNFEPGARNATPGRVY</sequence>
<gene>
    <name evidence="2" type="ORF">Taro_016581</name>
</gene>
<name>A0A843UP70_COLES</name>
<organism evidence="2 3">
    <name type="scientific">Colocasia esculenta</name>
    <name type="common">Wild taro</name>
    <name type="synonym">Arum esculentum</name>
    <dbReference type="NCBI Taxonomy" id="4460"/>
    <lineage>
        <taxon>Eukaryota</taxon>
        <taxon>Viridiplantae</taxon>
        <taxon>Streptophyta</taxon>
        <taxon>Embryophyta</taxon>
        <taxon>Tracheophyta</taxon>
        <taxon>Spermatophyta</taxon>
        <taxon>Magnoliopsida</taxon>
        <taxon>Liliopsida</taxon>
        <taxon>Araceae</taxon>
        <taxon>Aroideae</taxon>
        <taxon>Colocasieae</taxon>
        <taxon>Colocasia</taxon>
    </lineage>
</organism>
<accession>A0A843UP70</accession>
<keyword evidence="3" id="KW-1185">Reference proteome</keyword>
<evidence type="ECO:0000313" key="2">
    <source>
        <dbReference type="EMBL" id="MQL84096.1"/>
    </source>
</evidence>
<dbReference type="AlphaFoldDB" id="A0A843UP70"/>
<proteinExistence type="predicted"/>
<feature type="region of interest" description="Disordered" evidence="1">
    <location>
        <begin position="80"/>
        <end position="103"/>
    </location>
</feature>
<evidence type="ECO:0000256" key="1">
    <source>
        <dbReference type="SAM" id="MobiDB-lite"/>
    </source>
</evidence>
<protein>
    <submittedName>
        <fullName evidence="2">Uncharacterized protein</fullName>
    </submittedName>
</protein>
<dbReference type="EMBL" id="NMUH01000738">
    <property type="protein sequence ID" value="MQL84096.1"/>
    <property type="molecule type" value="Genomic_DNA"/>
</dbReference>
<comment type="caution">
    <text evidence="2">The sequence shown here is derived from an EMBL/GenBank/DDBJ whole genome shotgun (WGS) entry which is preliminary data.</text>
</comment>
<feature type="region of interest" description="Disordered" evidence="1">
    <location>
        <begin position="26"/>
        <end position="46"/>
    </location>
</feature>